<feature type="domain" description="RDD" evidence="7">
    <location>
        <begin position="28"/>
        <end position="155"/>
    </location>
</feature>
<evidence type="ECO:0000256" key="2">
    <source>
        <dbReference type="ARBA" id="ARBA00022692"/>
    </source>
</evidence>
<keyword evidence="2 6" id="KW-0812">Transmembrane</keyword>
<accession>A0A841E4G9</accession>
<evidence type="ECO:0000256" key="6">
    <source>
        <dbReference type="SAM" id="Phobius"/>
    </source>
</evidence>
<dbReference type="AlphaFoldDB" id="A0A841E4G9"/>
<feature type="region of interest" description="Disordered" evidence="5">
    <location>
        <begin position="250"/>
        <end position="305"/>
    </location>
</feature>
<keyword evidence="9" id="KW-1185">Reference proteome</keyword>
<dbReference type="Proteomes" id="UP000578077">
    <property type="component" value="Unassembled WGS sequence"/>
</dbReference>
<dbReference type="PANTHER" id="PTHR38480:SF1">
    <property type="entry name" value="SLR0254 PROTEIN"/>
    <property type="match status" value="1"/>
</dbReference>
<evidence type="ECO:0000313" key="8">
    <source>
        <dbReference type="EMBL" id="MBB5997662.1"/>
    </source>
</evidence>
<feature type="compositionally biased region" description="Low complexity" evidence="5">
    <location>
        <begin position="256"/>
        <end position="265"/>
    </location>
</feature>
<name>A0A841E4G9_9ACTN</name>
<keyword evidence="4 6" id="KW-0472">Membrane</keyword>
<dbReference type="GO" id="GO:0016020">
    <property type="term" value="C:membrane"/>
    <property type="evidence" value="ECO:0007669"/>
    <property type="project" value="UniProtKB-SubCell"/>
</dbReference>
<comment type="subcellular location">
    <subcellularLocation>
        <location evidence="1">Membrane</location>
        <topology evidence="1">Multi-pass membrane protein</topology>
    </subcellularLocation>
</comment>
<evidence type="ECO:0000256" key="4">
    <source>
        <dbReference type="ARBA" id="ARBA00023136"/>
    </source>
</evidence>
<dbReference type="RefSeq" id="WP_184633887.1">
    <property type="nucleotide sequence ID" value="NZ_BAABKT010000005.1"/>
</dbReference>
<dbReference type="PANTHER" id="PTHR38480">
    <property type="entry name" value="SLR0254 PROTEIN"/>
    <property type="match status" value="1"/>
</dbReference>
<sequence>MAYPGGGHPQDQSSVVTGDAVVLDLRPAGFATRMAALLIDLVVQVAGLTAAMTLTGLVASGLDAAATAAVSLLLSVLALVGYPTALESLTRGRSLGKMALGLRVVGSDGSPERFRQALGRALAAVVEIWLTTGIVALLTSLIDRDGRRVGDFVAGTLVVQERAARRAEETFPMPPHLAEWALGAELSQLSSETAGMARQYLLRYGELSEDSRYRMGTRIADVVAASIGPPPPPGTTPPEYLAAVLAERRRREEARLAQQRAHAQGGYPGSGGGPPAAPQQPWSAPGGSGPPPPGPGPFGGTGHHG</sequence>
<comment type="caution">
    <text evidence="8">The sequence shown here is derived from an EMBL/GenBank/DDBJ whole genome shotgun (WGS) entry which is preliminary data.</text>
</comment>
<gene>
    <name evidence="8" type="ORF">HNR25_001413</name>
</gene>
<reference evidence="8 9" key="1">
    <citation type="submission" date="2020-08" db="EMBL/GenBank/DDBJ databases">
        <title>Sequencing the genomes of 1000 actinobacteria strains.</title>
        <authorList>
            <person name="Klenk H.-P."/>
        </authorList>
    </citation>
    <scope>NUCLEOTIDE SEQUENCE [LARGE SCALE GENOMIC DNA]</scope>
    <source>
        <strain evidence="8 9">DSM 44593</strain>
    </source>
</reference>
<evidence type="ECO:0000256" key="1">
    <source>
        <dbReference type="ARBA" id="ARBA00004141"/>
    </source>
</evidence>
<dbReference type="Pfam" id="PF06271">
    <property type="entry name" value="RDD"/>
    <property type="match status" value="1"/>
</dbReference>
<feature type="transmembrane region" description="Helical" evidence="6">
    <location>
        <begin position="121"/>
        <end position="142"/>
    </location>
</feature>
<dbReference type="EMBL" id="JACHLY010000001">
    <property type="protein sequence ID" value="MBB5997662.1"/>
    <property type="molecule type" value="Genomic_DNA"/>
</dbReference>
<evidence type="ECO:0000256" key="5">
    <source>
        <dbReference type="SAM" id="MobiDB-lite"/>
    </source>
</evidence>
<feature type="transmembrane region" description="Helical" evidence="6">
    <location>
        <begin position="35"/>
        <end position="58"/>
    </location>
</feature>
<keyword evidence="3 6" id="KW-1133">Transmembrane helix</keyword>
<dbReference type="InterPro" id="IPR010432">
    <property type="entry name" value="RDD"/>
</dbReference>
<protein>
    <submittedName>
        <fullName evidence="8">Putative RDD family membrane protein YckC</fullName>
    </submittedName>
</protein>
<feature type="transmembrane region" description="Helical" evidence="6">
    <location>
        <begin position="64"/>
        <end position="85"/>
    </location>
</feature>
<proteinExistence type="predicted"/>
<evidence type="ECO:0000313" key="9">
    <source>
        <dbReference type="Proteomes" id="UP000578077"/>
    </source>
</evidence>
<evidence type="ECO:0000259" key="7">
    <source>
        <dbReference type="Pfam" id="PF06271"/>
    </source>
</evidence>
<organism evidence="8 9">
    <name type="scientific">Streptomonospora salina</name>
    <dbReference type="NCBI Taxonomy" id="104205"/>
    <lineage>
        <taxon>Bacteria</taxon>
        <taxon>Bacillati</taxon>
        <taxon>Actinomycetota</taxon>
        <taxon>Actinomycetes</taxon>
        <taxon>Streptosporangiales</taxon>
        <taxon>Nocardiopsidaceae</taxon>
        <taxon>Streptomonospora</taxon>
    </lineage>
</organism>
<evidence type="ECO:0000256" key="3">
    <source>
        <dbReference type="ARBA" id="ARBA00022989"/>
    </source>
</evidence>